<keyword evidence="3 8" id="KW-0812">Transmembrane</keyword>
<keyword evidence="4" id="KW-0133">Cell shape</keyword>
<feature type="transmembrane region" description="Helical" evidence="8">
    <location>
        <begin position="83"/>
        <end position="104"/>
    </location>
</feature>
<dbReference type="Pfam" id="PF03023">
    <property type="entry name" value="MurJ"/>
    <property type="match status" value="1"/>
</dbReference>
<evidence type="ECO:0000256" key="3">
    <source>
        <dbReference type="ARBA" id="ARBA00022692"/>
    </source>
</evidence>
<accession>A0ABV9MAS5</accession>
<evidence type="ECO:0000256" key="5">
    <source>
        <dbReference type="ARBA" id="ARBA00022984"/>
    </source>
</evidence>
<dbReference type="RefSeq" id="WP_377278437.1">
    <property type="nucleotide sequence ID" value="NZ_JBHSGL010000005.1"/>
</dbReference>
<evidence type="ECO:0000256" key="2">
    <source>
        <dbReference type="ARBA" id="ARBA00022475"/>
    </source>
</evidence>
<dbReference type="EMBL" id="JBHSGL010000005">
    <property type="protein sequence ID" value="MFC4712922.1"/>
    <property type="molecule type" value="Genomic_DNA"/>
</dbReference>
<feature type="transmembrane region" description="Helical" evidence="8">
    <location>
        <begin position="331"/>
        <end position="350"/>
    </location>
</feature>
<protein>
    <submittedName>
        <fullName evidence="9">Lipid II flippase MurJ</fullName>
    </submittedName>
</protein>
<feature type="transmembrane region" description="Helical" evidence="8">
    <location>
        <begin position="436"/>
        <end position="458"/>
    </location>
</feature>
<keyword evidence="10" id="KW-1185">Reference proteome</keyword>
<gene>
    <name evidence="9" type="ORF">ACFO5U_08630</name>
</gene>
<proteinExistence type="predicted"/>
<keyword evidence="6 8" id="KW-1133">Transmembrane helix</keyword>
<evidence type="ECO:0000256" key="1">
    <source>
        <dbReference type="ARBA" id="ARBA00004651"/>
    </source>
</evidence>
<evidence type="ECO:0000313" key="10">
    <source>
        <dbReference type="Proteomes" id="UP001595932"/>
    </source>
</evidence>
<sequence length="471" mass="54354">MKNKIVHYILILLFSTFIIRILNFFKEIQISYFYGTNSEVDHYNIMLIIPNIMLNSIGPALGLLIISLISTEKKLISLQRKDVYFLVGLATLLISLGYFSTFSIETTNFYYPLMTILITFLYFMQVSLVYYLQAYNEFKIGSISSFLQVIINICILFISFYVLHSFILIISLALGLVVQIIFLLIIINKKQYFHQVRIVSLKENEFIHPVMSMILGFGLIEILLSVQKIILSRTNTDGIISALNYAYKIMNLPISIFLFAVLTGLFPTLIKIKDQIEFQFYFRKTLNTILLLMVPISVFFFIYSSEIVSILFERGEFDEQSTNITSSQLQILSLLIVPVSILTIFLRFLYVEKKWSVIYKTTSLIIITHIVLNIIIISNKVLEYSVISIPLSILFGLMYCYRKLKTPLFNFDQLKILLGSFLLGLSGILLENEVTGLLSFILISILIFLVYIFSQLILRNRTLLSLKGSWK</sequence>
<feature type="transmembrane region" description="Helical" evidence="8">
    <location>
        <begin position="167"/>
        <end position="186"/>
    </location>
</feature>
<feature type="transmembrane region" description="Helical" evidence="8">
    <location>
        <begin position="110"/>
        <end position="131"/>
    </location>
</feature>
<dbReference type="PANTHER" id="PTHR47019:SF1">
    <property type="entry name" value="LIPID II FLIPPASE MURJ"/>
    <property type="match status" value="1"/>
</dbReference>
<evidence type="ECO:0000256" key="7">
    <source>
        <dbReference type="ARBA" id="ARBA00023136"/>
    </source>
</evidence>
<feature type="transmembrane region" description="Helical" evidence="8">
    <location>
        <begin position="45"/>
        <end position="71"/>
    </location>
</feature>
<dbReference type="Proteomes" id="UP001595932">
    <property type="component" value="Unassembled WGS sequence"/>
</dbReference>
<comment type="caution">
    <text evidence="9">The sequence shown here is derived from an EMBL/GenBank/DDBJ whole genome shotgun (WGS) entry which is preliminary data.</text>
</comment>
<dbReference type="InterPro" id="IPR004268">
    <property type="entry name" value="MurJ"/>
</dbReference>
<evidence type="ECO:0000256" key="6">
    <source>
        <dbReference type="ARBA" id="ARBA00022989"/>
    </source>
</evidence>
<feature type="transmembrane region" description="Helical" evidence="8">
    <location>
        <begin position="413"/>
        <end position="430"/>
    </location>
</feature>
<keyword evidence="5" id="KW-0573">Peptidoglycan synthesis</keyword>
<feature type="transmembrane region" description="Helical" evidence="8">
    <location>
        <begin position="143"/>
        <end position="161"/>
    </location>
</feature>
<feature type="transmembrane region" description="Helical" evidence="8">
    <location>
        <begin position="357"/>
        <end position="378"/>
    </location>
</feature>
<feature type="transmembrane region" description="Helical" evidence="8">
    <location>
        <begin position="250"/>
        <end position="270"/>
    </location>
</feature>
<dbReference type="PANTHER" id="PTHR47019">
    <property type="entry name" value="LIPID II FLIPPASE MURJ"/>
    <property type="match status" value="1"/>
</dbReference>
<keyword evidence="7 8" id="KW-0472">Membrane</keyword>
<feature type="transmembrane region" description="Helical" evidence="8">
    <location>
        <begin position="206"/>
        <end position="230"/>
    </location>
</feature>
<dbReference type="InterPro" id="IPR051050">
    <property type="entry name" value="Lipid_II_flippase_MurJ/MviN"/>
</dbReference>
<evidence type="ECO:0000256" key="4">
    <source>
        <dbReference type="ARBA" id="ARBA00022960"/>
    </source>
</evidence>
<feature type="transmembrane region" description="Helical" evidence="8">
    <location>
        <begin position="290"/>
        <end position="311"/>
    </location>
</feature>
<evidence type="ECO:0000256" key="8">
    <source>
        <dbReference type="SAM" id="Phobius"/>
    </source>
</evidence>
<dbReference type="PRINTS" id="PR01806">
    <property type="entry name" value="VIRFACTRMVIN"/>
</dbReference>
<name>A0ABV9MAS5_9BACL</name>
<organism evidence="9 10">
    <name type="scientific">Planococcus dechangensis</name>
    <dbReference type="NCBI Taxonomy" id="1176255"/>
    <lineage>
        <taxon>Bacteria</taxon>
        <taxon>Bacillati</taxon>
        <taxon>Bacillota</taxon>
        <taxon>Bacilli</taxon>
        <taxon>Bacillales</taxon>
        <taxon>Caryophanaceae</taxon>
        <taxon>Planococcus</taxon>
    </lineage>
</organism>
<feature type="transmembrane region" description="Helical" evidence="8">
    <location>
        <begin position="384"/>
        <end position="401"/>
    </location>
</feature>
<reference evidence="10" key="1">
    <citation type="journal article" date="2019" name="Int. J. Syst. Evol. Microbiol.">
        <title>The Global Catalogue of Microorganisms (GCM) 10K type strain sequencing project: providing services to taxonomists for standard genome sequencing and annotation.</title>
        <authorList>
            <consortium name="The Broad Institute Genomics Platform"/>
            <consortium name="The Broad Institute Genome Sequencing Center for Infectious Disease"/>
            <person name="Wu L."/>
            <person name="Ma J."/>
        </authorList>
    </citation>
    <scope>NUCLEOTIDE SEQUENCE [LARGE SCALE GENOMIC DNA]</scope>
    <source>
        <strain evidence="10">CGMCC 1.12151</strain>
    </source>
</reference>
<evidence type="ECO:0000313" key="9">
    <source>
        <dbReference type="EMBL" id="MFC4712922.1"/>
    </source>
</evidence>
<feature type="transmembrane region" description="Helical" evidence="8">
    <location>
        <begin position="5"/>
        <end position="25"/>
    </location>
</feature>
<comment type="subcellular location">
    <subcellularLocation>
        <location evidence="1">Cell membrane</location>
        <topology evidence="1">Multi-pass membrane protein</topology>
    </subcellularLocation>
</comment>
<keyword evidence="2" id="KW-1003">Cell membrane</keyword>